<keyword evidence="3" id="KW-0540">Nuclease</keyword>
<dbReference type="SMART" id="SM01027">
    <property type="entry name" value="Beta-Casp"/>
    <property type="match status" value="1"/>
</dbReference>
<dbReference type="OrthoDB" id="10249535at2759"/>
<feature type="domain" description="Beta-Casp" evidence="7">
    <location>
        <begin position="260"/>
        <end position="381"/>
    </location>
</feature>
<sequence>MEPHITLGPGSAKRSFPFQGDETLEFIPLGAGNEVGRSCCLLKFKGKTIMFDCGAHPGYRGEESLPFFDEVDAESIDLLLVTHFHVDHAASVPYFLTKTTFKGKVYMTYPTLAICKLVWSDFIKVSGISEQYGGSLYTEKDIQETVNKIICIDYHQEVEVEGVKFWCYNAGHVLGACMFIVQIAGVRLLYTGDYSRQEDRHLMAAEMPSVQVHVLVVESTYGVQTHEPRRSREKRFLEAVVSTLQLGGRVLLPVFAIGRAQELLLLLDEYWRKNPELHRYPIICLSGMAKRCIASYQTYINQMNNRIRHLNDIENPFEFRHIRYMTTMAEFQDNCPCVVMASPGMLQNGPSRDLFDRWCEYRHNSVVITGYCVQNTLAKELLDAQPATHTLQDGKEVPLKIRVHYISFSAHADFIQTSQFIDELRPSHIVLVHGEANMMASLKKQLVSKYEHMGVGVWSPQNTENVTLTFHESKVAKVVGSLAVERPKTGGSLHGVVLHKNFQLTIVGVDEMGAHAGLEVSHLIQRQSIPFHQPWDVLRFHLSKLFDSISGRCSSYFLLPFLLIYEPQTAINMIQLEWASNPVNDLVADSVLSVVLQVRHSCWECSTLLTNPYRL</sequence>
<dbReference type="PANTHER" id="PTHR11203:SF11">
    <property type="entry name" value="CLEAVAGE AND POLYADENYLATION SPECIFICITY FACTOR SUBUNIT 3"/>
    <property type="match status" value="1"/>
</dbReference>
<dbReference type="PANTHER" id="PTHR11203">
    <property type="entry name" value="CLEAVAGE AND POLYADENYLATION SPECIFICITY FACTOR FAMILY MEMBER"/>
    <property type="match status" value="1"/>
</dbReference>
<dbReference type="GO" id="GO:0006398">
    <property type="term" value="P:mRNA 3'-end processing by stem-loop binding and cleavage"/>
    <property type="evidence" value="ECO:0007669"/>
    <property type="project" value="TreeGrafter"/>
</dbReference>
<dbReference type="InterPro" id="IPR036866">
    <property type="entry name" value="RibonucZ/Hydroxyglut_hydro"/>
</dbReference>
<dbReference type="PaxDb" id="55529-EKX41673"/>
<dbReference type="InterPro" id="IPR001279">
    <property type="entry name" value="Metallo-B-lactamas"/>
</dbReference>
<dbReference type="GO" id="GO:0003723">
    <property type="term" value="F:RNA binding"/>
    <property type="evidence" value="ECO:0007669"/>
    <property type="project" value="TreeGrafter"/>
</dbReference>
<dbReference type="RefSeq" id="XP_005828653.1">
    <property type="nucleotide sequence ID" value="XM_005828596.1"/>
</dbReference>
<evidence type="ECO:0000259" key="6">
    <source>
        <dbReference type="SMART" id="SM00849"/>
    </source>
</evidence>
<dbReference type="SMART" id="SM00849">
    <property type="entry name" value="Lactamase_B"/>
    <property type="match status" value="1"/>
</dbReference>
<dbReference type="InterPro" id="IPR050698">
    <property type="entry name" value="MBL"/>
</dbReference>
<accession>L1IZH1</accession>
<feature type="domain" description="Metallo-beta-lactamase" evidence="6">
    <location>
        <begin position="36"/>
        <end position="244"/>
    </location>
</feature>
<proteinExistence type="predicted"/>
<evidence type="ECO:0000256" key="2">
    <source>
        <dbReference type="ARBA" id="ARBA00022664"/>
    </source>
</evidence>
<comment type="subcellular location">
    <subcellularLocation>
        <location evidence="1">Nucleus</location>
    </subcellularLocation>
</comment>
<dbReference type="CDD" id="cd16292">
    <property type="entry name" value="CPSF3-like_MBL-fold"/>
    <property type="match status" value="1"/>
</dbReference>
<dbReference type="eggNOG" id="KOG1137">
    <property type="taxonomic scope" value="Eukaryota"/>
</dbReference>
<organism evidence="8">
    <name type="scientific">Guillardia theta (strain CCMP2712)</name>
    <name type="common">Cryptophyte</name>
    <dbReference type="NCBI Taxonomy" id="905079"/>
    <lineage>
        <taxon>Eukaryota</taxon>
        <taxon>Cryptophyceae</taxon>
        <taxon>Pyrenomonadales</taxon>
        <taxon>Geminigeraceae</taxon>
        <taxon>Guillardia</taxon>
    </lineage>
</organism>
<dbReference type="EnsemblProtists" id="EKX41673">
    <property type="protein sequence ID" value="EKX41673"/>
    <property type="gene ID" value="GUITHDRAFT_74597"/>
</dbReference>
<evidence type="ECO:0000256" key="5">
    <source>
        <dbReference type="ARBA" id="ARBA00023242"/>
    </source>
</evidence>
<keyword evidence="5" id="KW-0539">Nucleus</keyword>
<dbReference type="Pfam" id="PF07521">
    <property type="entry name" value="RMMBL"/>
    <property type="match status" value="1"/>
</dbReference>
<evidence type="ECO:0000259" key="7">
    <source>
        <dbReference type="SMART" id="SM01027"/>
    </source>
</evidence>
<dbReference type="Gene3D" id="3.40.50.10890">
    <property type="match status" value="1"/>
</dbReference>
<protein>
    <submittedName>
        <fullName evidence="8 9">Uncharacterized protein</fullName>
    </submittedName>
</protein>
<dbReference type="GeneID" id="17298225"/>
<gene>
    <name evidence="8" type="ORF">GUITHDRAFT_74597</name>
</gene>
<dbReference type="Pfam" id="PF11718">
    <property type="entry name" value="CPSF73-100_C"/>
    <property type="match status" value="1"/>
</dbReference>
<dbReference type="GO" id="GO:0004534">
    <property type="term" value="F:5'-3' RNA exonuclease activity"/>
    <property type="evidence" value="ECO:0007669"/>
    <property type="project" value="TreeGrafter"/>
</dbReference>
<evidence type="ECO:0000313" key="10">
    <source>
        <dbReference type="Proteomes" id="UP000011087"/>
    </source>
</evidence>
<keyword evidence="4" id="KW-0378">Hydrolase</keyword>
<dbReference type="EMBL" id="JH993022">
    <property type="protein sequence ID" value="EKX41673.1"/>
    <property type="molecule type" value="Genomic_DNA"/>
</dbReference>
<dbReference type="SUPFAM" id="SSF56281">
    <property type="entry name" value="Metallo-hydrolase/oxidoreductase"/>
    <property type="match status" value="1"/>
</dbReference>
<keyword evidence="10" id="KW-1185">Reference proteome</keyword>
<reference evidence="10" key="2">
    <citation type="submission" date="2012-11" db="EMBL/GenBank/DDBJ databases">
        <authorList>
            <person name="Kuo A."/>
            <person name="Curtis B.A."/>
            <person name="Tanifuji G."/>
            <person name="Burki F."/>
            <person name="Gruber A."/>
            <person name="Irimia M."/>
            <person name="Maruyama S."/>
            <person name="Arias M.C."/>
            <person name="Ball S.G."/>
            <person name="Gile G.H."/>
            <person name="Hirakawa Y."/>
            <person name="Hopkins J.F."/>
            <person name="Rensing S.A."/>
            <person name="Schmutz J."/>
            <person name="Symeonidi A."/>
            <person name="Elias M."/>
            <person name="Eveleigh R.J."/>
            <person name="Herman E.K."/>
            <person name="Klute M.J."/>
            <person name="Nakayama T."/>
            <person name="Obornik M."/>
            <person name="Reyes-Prieto A."/>
            <person name="Armbrust E.V."/>
            <person name="Aves S.J."/>
            <person name="Beiko R.G."/>
            <person name="Coutinho P."/>
            <person name="Dacks J.B."/>
            <person name="Durnford D.G."/>
            <person name="Fast N.M."/>
            <person name="Green B.R."/>
            <person name="Grisdale C."/>
            <person name="Hempe F."/>
            <person name="Henrissat B."/>
            <person name="Hoppner M.P."/>
            <person name="Ishida K.-I."/>
            <person name="Kim E."/>
            <person name="Koreny L."/>
            <person name="Kroth P.G."/>
            <person name="Liu Y."/>
            <person name="Malik S.-B."/>
            <person name="Maier U.G."/>
            <person name="McRose D."/>
            <person name="Mock T."/>
            <person name="Neilson J.A."/>
            <person name="Onodera N.T."/>
            <person name="Poole A.M."/>
            <person name="Pritham E.J."/>
            <person name="Richards T.A."/>
            <person name="Rocap G."/>
            <person name="Roy S.W."/>
            <person name="Sarai C."/>
            <person name="Schaack S."/>
            <person name="Shirato S."/>
            <person name="Slamovits C.H."/>
            <person name="Spencer D.F."/>
            <person name="Suzuki S."/>
            <person name="Worden A.Z."/>
            <person name="Zauner S."/>
            <person name="Barry K."/>
            <person name="Bell C."/>
            <person name="Bharti A.K."/>
            <person name="Crow J.A."/>
            <person name="Grimwood J."/>
            <person name="Kramer R."/>
            <person name="Lindquist E."/>
            <person name="Lucas S."/>
            <person name="Salamov A."/>
            <person name="McFadden G.I."/>
            <person name="Lane C.E."/>
            <person name="Keeling P.J."/>
            <person name="Gray M.W."/>
            <person name="Grigoriev I.V."/>
            <person name="Archibald J.M."/>
        </authorList>
    </citation>
    <scope>NUCLEOTIDE SEQUENCE</scope>
    <source>
        <strain evidence="10">CCMP2712</strain>
    </source>
</reference>
<evidence type="ECO:0000313" key="8">
    <source>
        <dbReference type="EMBL" id="EKX41673.1"/>
    </source>
</evidence>
<dbReference type="GO" id="GO:0004521">
    <property type="term" value="F:RNA endonuclease activity"/>
    <property type="evidence" value="ECO:0007669"/>
    <property type="project" value="TreeGrafter"/>
</dbReference>
<evidence type="ECO:0000256" key="1">
    <source>
        <dbReference type="ARBA" id="ARBA00004123"/>
    </source>
</evidence>
<reference evidence="8 10" key="1">
    <citation type="journal article" date="2012" name="Nature">
        <title>Algal genomes reveal evolutionary mosaicism and the fate of nucleomorphs.</title>
        <authorList>
            <consortium name="DOE Joint Genome Institute"/>
            <person name="Curtis B.A."/>
            <person name="Tanifuji G."/>
            <person name="Burki F."/>
            <person name="Gruber A."/>
            <person name="Irimia M."/>
            <person name="Maruyama S."/>
            <person name="Arias M.C."/>
            <person name="Ball S.G."/>
            <person name="Gile G.H."/>
            <person name="Hirakawa Y."/>
            <person name="Hopkins J.F."/>
            <person name="Kuo A."/>
            <person name="Rensing S.A."/>
            <person name="Schmutz J."/>
            <person name="Symeonidi A."/>
            <person name="Elias M."/>
            <person name="Eveleigh R.J."/>
            <person name="Herman E.K."/>
            <person name="Klute M.J."/>
            <person name="Nakayama T."/>
            <person name="Obornik M."/>
            <person name="Reyes-Prieto A."/>
            <person name="Armbrust E.V."/>
            <person name="Aves S.J."/>
            <person name="Beiko R.G."/>
            <person name="Coutinho P."/>
            <person name="Dacks J.B."/>
            <person name="Durnford D.G."/>
            <person name="Fast N.M."/>
            <person name="Green B.R."/>
            <person name="Grisdale C.J."/>
            <person name="Hempel F."/>
            <person name="Henrissat B."/>
            <person name="Hoppner M.P."/>
            <person name="Ishida K."/>
            <person name="Kim E."/>
            <person name="Koreny L."/>
            <person name="Kroth P.G."/>
            <person name="Liu Y."/>
            <person name="Malik S.B."/>
            <person name="Maier U.G."/>
            <person name="McRose D."/>
            <person name="Mock T."/>
            <person name="Neilson J.A."/>
            <person name="Onodera N.T."/>
            <person name="Poole A.M."/>
            <person name="Pritham E.J."/>
            <person name="Richards T.A."/>
            <person name="Rocap G."/>
            <person name="Roy S.W."/>
            <person name="Sarai C."/>
            <person name="Schaack S."/>
            <person name="Shirato S."/>
            <person name="Slamovits C.H."/>
            <person name="Spencer D.F."/>
            <person name="Suzuki S."/>
            <person name="Worden A.Z."/>
            <person name="Zauner S."/>
            <person name="Barry K."/>
            <person name="Bell C."/>
            <person name="Bharti A.K."/>
            <person name="Crow J.A."/>
            <person name="Grimwood J."/>
            <person name="Kramer R."/>
            <person name="Lindquist E."/>
            <person name="Lucas S."/>
            <person name="Salamov A."/>
            <person name="McFadden G.I."/>
            <person name="Lane C.E."/>
            <person name="Keeling P.J."/>
            <person name="Gray M.W."/>
            <person name="Grigoriev I.V."/>
            <person name="Archibald J.M."/>
        </authorList>
    </citation>
    <scope>NUCLEOTIDE SEQUENCE</scope>
    <source>
        <strain evidence="8 10">CCMP2712</strain>
    </source>
</reference>
<dbReference type="AlphaFoldDB" id="L1IZH1"/>
<dbReference type="InterPro" id="IPR021718">
    <property type="entry name" value="CPSF73-100_C"/>
</dbReference>
<keyword evidence="2" id="KW-0507">mRNA processing</keyword>
<dbReference type="STRING" id="905079.L1IZH1"/>
<dbReference type="InterPro" id="IPR011108">
    <property type="entry name" value="RMMBL"/>
</dbReference>
<dbReference type="InterPro" id="IPR022712">
    <property type="entry name" value="Beta_Casp"/>
</dbReference>
<evidence type="ECO:0000313" key="9">
    <source>
        <dbReference type="EnsemblProtists" id="EKX41673"/>
    </source>
</evidence>
<name>L1IZH1_GUITC</name>
<reference evidence="9" key="3">
    <citation type="submission" date="2015-06" db="UniProtKB">
        <authorList>
            <consortium name="EnsemblProtists"/>
        </authorList>
    </citation>
    <scope>IDENTIFICATION</scope>
</reference>
<dbReference type="KEGG" id="gtt:GUITHDRAFT_74597"/>
<dbReference type="GO" id="GO:0005847">
    <property type="term" value="C:mRNA cleavage and polyadenylation specificity factor complex"/>
    <property type="evidence" value="ECO:0007669"/>
    <property type="project" value="TreeGrafter"/>
</dbReference>
<dbReference type="Gene3D" id="3.60.15.10">
    <property type="entry name" value="Ribonuclease Z/Hydroxyacylglutathione hydrolase-like"/>
    <property type="match status" value="1"/>
</dbReference>
<dbReference type="Pfam" id="PF16661">
    <property type="entry name" value="Lactamase_B_6"/>
    <property type="match status" value="1"/>
</dbReference>
<dbReference type="Proteomes" id="UP000011087">
    <property type="component" value="Unassembled WGS sequence"/>
</dbReference>
<dbReference type="HOGENOM" id="CLU_009673_2_3_1"/>
<evidence type="ECO:0000256" key="3">
    <source>
        <dbReference type="ARBA" id="ARBA00022722"/>
    </source>
</evidence>
<dbReference type="OMA" id="CKQHITL"/>
<dbReference type="Pfam" id="PF10996">
    <property type="entry name" value="Beta-Casp"/>
    <property type="match status" value="1"/>
</dbReference>
<evidence type="ECO:0000256" key="4">
    <source>
        <dbReference type="ARBA" id="ARBA00022801"/>
    </source>
</evidence>